<dbReference type="SUPFAM" id="SSF53474">
    <property type="entry name" value="alpha/beta-Hydrolases"/>
    <property type="match status" value="1"/>
</dbReference>
<dbReference type="PANTHER" id="PTHR43798:SF33">
    <property type="entry name" value="HYDROLASE, PUTATIVE (AFU_ORTHOLOGUE AFUA_2G14860)-RELATED"/>
    <property type="match status" value="1"/>
</dbReference>
<feature type="domain" description="AB hydrolase-1" evidence="1">
    <location>
        <begin position="26"/>
        <end position="252"/>
    </location>
</feature>
<dbReference type="AlphaFoldDB" id="A0A4R1F4K1"/>
<protein>
    <submittedName>
        <fullName evidence="2">Pimeloyl-ACP methyl ester carboxylesterase</fullName>
    </submittedName>
</protein>
<reference evidence="2 3" key="1">
    <citation type="submission" date="2019-03" db="EMBL/GenBank/DDBJ databases">
        <title>Genomic Encyclopedia of Type Strains, Phase IV (KMG-IV): sequencing the most valuable type-strain genomes for metagenomic binning, comparative biology and taxonomic classification.</title>
        <authorList>
            <person name="Goeker M."/>
        </authorList>
    </citation>
    <scope>NUCLEOTIDE SEQUENCE [LARGE SCALE GENOMIC DNA]</scope>
    <source>
        <strain evidence="2 3">DSM 24830</strain>
    </source>
</reference>
<dbReference type="Proteomes" id="UP000294887">
    <property type="component" value="Unassembled WGS sequence"/>
</dbReference>
<proteinExistence type="predicted"/>
<dbReference type="GO" id="GO:0016020">
    <property type="term" value="C:membrane"/>
    <property type="evidence" value="ECO:0007669"/>
    <property type="project" value="TreeGrafter"/>
</dbReference>
<accession>A0A4R1F4K1</accession>
<comment type="caution">
    <text evidence="2">The sequence shown here is derived from an EMBL/GenBank/DDBJ whole genome shotgun (WGS) entry which is preliminary data.</text>
</comment>
<dbReference type="InterPro" id="IPR029058">
    <property type="entry name" value="AB_hydrolase_fold"/>
</dbReference>
<dbReference type="GO" id="GO:0003824">
    <property type="term" value="F:catalytic activity"/>
    <property type="evidence" value="ECO:0007669"/>
    <property type="project" value="InterPro"/>
</dbReference>
<keyword evidence="3" id="KW-1185">Reference proteome</keyword>
<dbReference type="Pfam" id="PF12697">
    <property type="entry name" value="Abhydrolase_6"/>
    <property type="match status" value="1"/>
</dbReference>
<dbReference type="EMBL" id="SMFQ01000003">
    <property type="protein sequence ID" value="TCJ87504.1"/>
    <property type="molecule type" value="Genomic_DNA"/>
</dbReference>
<organism evidence="2 3">
    <name type="scientific">Cocleimonas flava</name>
    <dbReference type="NCBI Taxonomy" id="634765"/>
    <lineage>
        <taxon>Bacteria</taxon>
        <taxon>Pseudomonadati</taxon>
        <taxon>Pseudomonadota</taxon>
        <taxon>Gammaproteobacteria</taxon>
        <taxon>Thiotrichales</taxon>
        <taxon>Thiotrichaceae</taxon>
        <taxon>Cocleimonas</taxon>
    </lineage>
</organism>
<name>A0A4R1F4K1_9GAMM</name>
<dbReference type="InterPro" id="IPR000639">
    <property type="entry name" value="Epox_hydrolase-like"/>
</dbReference>
<evidence type="ECO:0000313" key="2">
    <source>
        <dbReference type="EMBL" id="TCJ87504.1"/>
    </source>
</evidence>
<dbReference type="InterPro" id="IPR000073">
    <property type="entry name" value="AB_hydrolase_1"/>
</dbReference>
<dbReference type="OrthoDB" id="7057597at2"/>
<dbReference type="InterPro" id="IPR050266">
    <property type="entry name" value="AB_hydrolase_sf"/>
</dbReference>
<dbReference type="PANTHER" id="PTHR43798">
    <property type="entry name" value="MONOACYLGLYCEROL LIPASE"/>
    <property type="match status" value="1"/>
</dbReference>
<dbReference type="PRINTS" id="PR00412">
    <property type="entry name" value="EPOXHYDRLASE"/>
</dbReference>
<dbReference type="PRINTS" id="PR00111">
    <property type="entry name" value="ABHYDROLASE"/>
</dbReference>
<evidence type="ECO:0000259" key="1">
    <source>
        <dbReference type="Pfam" id="PF12697"/>
    </source>
</evidence>
<sequence length="263" mass="28553">MKLTLNNENIYVATGGQEFDNSLPTVVFLHGSGLDHRSWALQTRWFAFHGYSVIAPDFPGHSLSKGKALDSIEDMADWLWQLLDKMDVKVCSLVGHSQGGLVALEAAATHPDRVRSISLIGCAAAIPVNEHLLAIAESDQPAAVDAMLTWGFGEAYQFGRSHVPGQAPMGIGWQIMCNNPLHADLSACQKYSNGENAAQKITSPAQLILAENDRMTPIKMGRGLTAQLQNVSSHIELDKVGHMIPIEAPEKCLSELQAFITNI</sequence>
<dbReference type="Gene3D" id="3.40.50.1820">
    <property type="entry name" value="alpha/beta hydrolase"/>
    <property type="match status" value="1"/>
</dbReference>
<gene>
    <name evidence="2" type="ORF">EV695_2014</name>
</gene>
<evidence type="ECO:0000313" key="3">
    <source>
        <dbReference type="Proteomes" id="UP000294887"/>
    </source>
</evidence>
<dbReference type="RefSeq" id="WP_131905774.1">
    <property type="nucleotide sequence ID" value="NZ_BAAAFU010000004.1"/>
</dbReference>